<dbReference type="PROSITE" id="PS51257">
    <property type="entry name" value="PROKAR_LIPOPROTEIN"/>
    <property type="match status" value="1"/>
</dbReference>
<sequence>MSRFISIALVLFATSCTSIHYSRLSPGEFTGTLFVMWVDEGGSSGDGRFVFVPDPNKPLTFTRPTSSPAPTVIRPGVMYTDGGSIPKIAQVFNGLSPWGYAPAYMIHDWLFVARQCLTDGSTDPQFQWVANISFHQSAEILGEAIKALVRSKQVRKEDVAASAITLAVTTPIARKSWYAKGACKLPHLDAADLLAVDRAVPRSAGLKPQAQARVETIAKGEPRKRAVIVNRLAF</sequence>
<evidence type="ECO:0000313" key="2">
    <source>
        <dbReference type="Proteomes" id="UP000291659"/>
    </source>
</evidence>
<keyword evidence="2" id="KW-1185">Reference proteome</keyword>
<accession>A0ABY1WY84</accession>
<reference evidence="1 2" key="1">
    <citation type="submission" date="2019-02" db="EMBL/GenBank/DDBJ databases">
        <title>The genomic architecture of introgression among sibling species of bacteria.</title>
        <authorList>
            <person name="Cavassim M.I.A."/>
            <person name="Moeskjaer S."/>
            <person name="Moslemi C."/>
            <person name="Fields B."/>
            <person name="Bachmann A."/>
            <person name="Vilhjalmsson B."/>
            <person name="Schierup M.H."/>
            <person name="Young J.P.W."/>
            <person name="Andersen S.U."/>
        </authorList>
    </citation>
    <scope>NUCLEOTIDE SEQUENCE [LARGE SCALE GENOMIC DNA]</scope>
    <source>
        <strain evidence="1 2">SM141A</strain>
    </source>
</reference>
<organism evidence="1 2">
    <name type="scientific">Rhizobium ruizarguesonis</name>
    <dbReference type="NCBI Taxonomy" id="2081791"/>
    <lineage>
        <taxon>Bacteria</taxon>
        <taxon>Pseudomonadati</taxon>
        <taxon>Pseudomonadota</taxon>
        <taxon>Alphaproteobacteria</taxon>
        <taxon>Hyphomicrobiales</taxon>
        <taxon>Rhizobiaceae</taxon>
        <taxon>Rhizobium/Agrobacterium group</taxon>
        <taxon>Rhizobium</taxon>
    </lineage>
</organism>
<gene>
    <name evidence="1" type="ORF">ELH98_35410</name>
</gene>
<evidence type="ECO:0008006" key="3">
    <source>
        <dbReference type="Google" id="ProtNLM"/>
    </source>
</evidence>
<evidence type="ECO:0000313" key="1">
    <source>
        <dbReference type="EMBL" id="TAX65175.1"/>
    </source>
</evidence>
<comment type="caution">
    <text evidence="1">The sequence shown here is derived from an EMBL/GenBank/DDBJ whole genome shotgun (WGS) entry which is preliminary data.</text>
</comment>
<proteinExistence type="predicted"/>
<name>A0ABY1WY84_9HYPH</name>
<dbReference type="EMBL" id="SIOX01000011">
    <property type="protein sequence ID" value="TAX65175.1"/>
    <property type="molecule type" value="Genomic_DNA"/>
</dbReference>
<protein>
    <recommendedName>
        <fullName evidence="3">DUF1353 domain-containing protein</fullName>
    </recommendedName>
</protein>
<dbReference type="RefSeq" id="WP_130657519.1">
    <property type="nucleotide sequence ID" value="NZ_SIOM01000019.1"/>
</dbReference>
<dbReference type="Proteomes" id="UP000291659">
    <property type="component" value="Unassembled WGS sequence"/>
</dbReference>